<proteinExistence type="predicted"/>
<reference evidence="1" key="2">
    <citation type="journal article" date="2015" name="Fish Shellfish Immunol.">
        <title>Early steps in the European eel (Anguilla anguilla)-Vibrio vulnificus interaction in the gills: Role of the RtxA13 toxin.</title>
        <authorList>
            <person name="Callol A."/>
            <person name="Pajuelo D."/>
            <person name="Ebbesson L."/>
            <person name="Teles M."/>
            <person name="MacKenzie S."/>
            <person name="Amaro C."/>
        </authorList>
    </citation>
    <scope>NUCLEOTIDE SEQUENCE</scope>
</reference>
<accession>A0A0E9UQE5</accession>
<dbReference type="AlphaFoldDB" id="A0A0E9UQE5"/>
<protein>
    <submittedName>
        <fullName evidence="1">Uncharacterized protein</fullName>
    </submittedName>
</protein>
<dbReference type="EMBL" id="GBXM01040493">
    <property type="protein sequence ID" value="JAH68084.1"/>
    <property type="molecule type" value="Transcribed_RNA"/>
</dbReference>
<organism evidence="1">
    <name type="scientific">Anguilla anguilla</name>
    <name type="common">European freshwater eel</name>
    <name type="synonym">Muraena anguilla</name>
    <dbReference type="NCBI Taxonomy" id="7936"/>
    <lineage>
        <taxon>Eukaryota</taxon>
        <taxon>Metazoa</taxon>
        <taxon>Chordata</taxon>
        <taxon>Craniata</taxon>
        <taxon>Vertebrata</taxon>
        <taxon>Euteleostomi</taxon>
        <taxon>Actinopterygii</taxon>
        <taxon>Neopterygii</taxon>
        <taxon>Teleostei</taxon>
        <taxon>Anguilliformes</taxon>
        <taxon>Anguillidae</taxon>
        <taxon>Anguilla</taxon>
    </lineage>
</organism>
<sequence>MCAPCQAGNYFSRVTLLRSSTEEASAISSSITSNLRDVTKKTITYREPFGKGKLFKGKKM</sequence>
<evidence type="ECO:0000313" key="1">
    <source>
        <dbReference type="EMBL" id="JAH68084.1"/>
    </source>
</evidence>
<name>A0A0E9UQE5_ANGAN</name>
<reference evidence="1" key="1">
    <citation type="submission" date="2014-11" db="EMBL/GenBank/DDBJ databases">
        <authorList>
            <person name="Amaro Gonzalez C."/>
        </authorList>
    </citation>
    <scope>NUCLEOTIDE SEQUENCE</scope>
</reference>